<dbReference type="InterPro" id="IPR036895">
    <property type="entry name" value="Uracil-DNA_glycosylase-like_sf"/>
</dbReference>
<evidence type="ECO:0000256" key="8">
    <source>
        <dbReference type="ARBA" id="ARBA00023779"/>
    </source>
</evidence>
<evidence type="ECO:0000256" key="2">
    <source>
        <dbReference type="ARBA" id="ARBA00022723"/>
    </source>
</evidence>
<comment type="similarity">
    <text evidence="8">Belongs to the uracil-DNA glycosylase (UDG) superfamily. Type 5 (UDGb) family.</text>
</comment>
<dbReference type="GO" id="GO:0004844">
    <property type="term" value="F:uracil DNA N-glycosylase activity"/>
    <property type="evidence" value="ECO:0007669"/>
    <property type="project" value="InterPro"/>
</dbReference>
<keyword evidence="3" id="KW-0227">DNA damage</keyword>
<dbReference type="Pfam" id="PF03167">
    <property type="entry name" value="UDG"/>
    <property type="match status" value="1"/>
</dbReference>
<dbReference type="GO" id="GO:0046872">
    <property type="term" value="F:metal ion binding"/>
    <property type="evidence" value="ECO:0007669"/>
    <property type="project" value="UniProtKB-KW"/>
</dbReference>
<evidence type="ECO:0000256" key="4">
    <source>
        <dbReference type="ARBA" id="ARBA00022801"/>
    </source>
</evidence>
<dbReference type="PANTHER" id="PTHR33693">
    <property type="entry name" value="TYPE-5 URACIL-DNA GLYCOSYLASE"/>
    <property type="match status" value="1"/>
</dbReference>
<feature type="domain" description="Uracil-DNA glycosylase-like" evidence="10">
    <location>
        <begin position="48"/>
        <end position="212"/>
    </location>
</feature>
<evidence type="ECO:0000256" key="1">
    <source>
        <dbReference type="ARBA" id="ARBA00022485"/>
    </source>
</evidence>
<dbReference type="GO" id="GO:0006284">
    <property type="term" value="P:base-excision repair"/>
    <property type="evidence" value="ECO:0007669"/>
    <property type="project" value="InterPro"/>
</dbReference>
<dbReference type="PANTHER" id="PTHR33693:SF3">
    <property type="entry name" value="TYPE-5 URACIL-DNA GLYCOSYLASE"/>
    <property type="match status" value="1"/>
</dbReference>
<dbReference type="InterPro" id="IPR005122">
    <property type="entry name" value="Uracil-DNA_glycosylase-like"/>
</dbReference>
<dbReference type="SMART" id="SM00986">
    <property type="entry name" value="UDG"/>
    <property type="match status" value="1"/>
</dbReference>
<protein>
    <recommendedName>
        <fullName evidence="9">Type-5 uracil-DNA glycosylase</fullName>
    </recommendedName>
</protein>
<evidence type="ECO:0000259" key="10">
    <source>
        <dbReference type="SMART" id="SM00986"/>
    </source>
</evidence>
<dbReference type="SMART" id="SM00987">
    <property type="entry name" value="UreE_C"/>
    <property type="match status" value="1"/>
</dbReference>
<organism evidence="11">
    <name type="scientific">uncultured marine group II/III euryarchaeote AD1000_39_C04</name>
    <dbReference type="NCBI Taxonomy" id="1457762"/>
    <lineage>
        <taxon>Archaea</taxon>
        <taxon>Methanobacteriati</taxon>
        <taxon>Methanobacteriota</taxon>
        <taxon>environmental samples</taxon>
    </lineage>
</organism>
<keyword evidence="7" id="KW-0234">DNA repair</keyword>
<evidence type="ECO:0000256" key="3">
    <source>
        <dbReference type="ARBA" id="ARBA00022763"/>
    </source>
</evidence>
<keyword evidence="2" id="KW-0479">Metal-binding</keyword>
<dbReference type="EMBL" id="KF900399">
    <property type="protein sequence ID" value="AIE93594.1"/>
    <property type="molecule type" value="Genomic_DNA"/>
</dbReference>
<reference evidence="11" key="1">
    <citation type="journal article" date="2014" name="Genome Biol. Evol.">
        <title>Pangenome evidence for extensive interdomain horizontal transfer affecting lineage core and shell genes in uncultured planktonic thaumarchaeota and euryarchaeota.</title>
        <authorList>
            <person name="Deschamps P."/>
            <person name="Zivanovic Y."/>
            <person name="Moreira D."/>
            <person name="Rodriguez-Valera F."/>
            <person name="Lopez-Garcia P."/>
        </authorList>
    </citation>
    <scope>NUCLEOTIDE SEQUENCE</scope>
</reference>
<evidence type="ECO:0000256" key="6">
    <source>
        <dbReference type="ARBA" id="ARBA00023014"/>
    </source>
</evidence>
<name>A0A075FQM2_9EURY</name>
<dbReference type="Gene3D" id="3.40.470.10">
    <property type="entry name" value="Uracil-DNA glycosylase-like domain"/>
    <property type="match status" value="1"/>
</dbReference>
<dbReference type="GO" id="GO:0051539">
    <property type="term" value="F:4 iron, 4 sulfur cluster binding"/>
    <property type="evidence" value="ECO:0007669"/>
    <property type="project" value="UniProtKB-KW"/>
</dbReference>
<evidence type="ECO:0000256" key="7">
    <source>
        <dbReference type="ARBA" id="ARBA00023204"/>
    </source>
</evidence>
<evidence type="ECO:0000256" key="5">
    <source>
        <dbReference type="ARBA" id="ARBA00023004"/>
    </source>
</evidence>
<accession>A0A075FQM2</accession>
<dbReference type="InterPro" id="IPR051536">
    <property type="entry name" value="UDG_Type-4/5"/>
</dbReference>
<dbReference type="CDD" id="cd10031">
    <property type="entry name" value="UDG-F5_TTUDGB_like"/>
    <property type="match status" value="1"/>
</dbReference>
<dbReference type="SUPFAM" id="SSF52141">
    <property type="entry name" value="Uracil-DNA glycosylase-like"/>
    <property type="match status" value="1"/>
</dbReference>
<dbReference type="AlphaFoldDB" id="A0A075FQM2"/>
<keyword evidence="5" id="KW-0408">Iron</keyword>
<dbReference type="InterPro" id="IPR044147">
    <property type="entry name" value="UdgB-like"/>
</dbReference>
<sequence length="221" mass="25313">MDLNSTKFDELIVKCQKCPRLTAYASETKLNQRKNGFEIEDYWCKPVPSFGNLDAHILIVGLAPGRHGAGRTGRPFTGDYAGEILYRALHESKLSSLKKAVSINDGLQLYDVRIANAVRCAPPQNKPLQEEILSCRPYLIQEIEMMENLRFVLALGNLAHKQLISSIGLKQTDFKFGHETIHTIPDKDWELINSYHPSRYNINTRRLTYQMFLKVIQRLTH</sequence>
<dbReference type="GO" id="GO:0033958">
    <property type="term" value="F:DNA-deoxyinosine glycosylase activity"/>
    <property type="evidence" value="ECO:0007669"/>
    <property type="project" value="InterPro"/>
</dbReference>
<evidence type="ECO:0000313" key="11">
    <source>
        <dbReference type="EMBL" id="AIE93594.1"/>
    </source>
</evidence>
<keyword evidence="4" id="KW-0378">Hydrolase</keyword>
<proteinExistence type="inferred from homology"/>
<keyword evidence="1" id="KW-0004">4Fe-4S</keyword>
<keyword evidence="6" id="KW-0411">Iron-sulfur</keyword>
<evidence type="ECO:0000256" key="9">
    <source>
        <dbReference type="ARBA" id="ARBA00023887"/>
    </source>
</evidence>